<dbReference type="InterPro" id="IPR000731">
    <property type="entry name" value="SSD"/>
</dbReference>
<evidence type="ECO:0000259" key="7">
    <source>
        <dbReference type="PROSITE" id="PS50156"/>
    </source>
</evidence>
<dbReference type="Gene3D" id="1.20.1640.10">
    <property type="entry name" value="Multidrug efflux transporter AcrB transmembrane domain"/>
    <property type="match status" value="2"/>
</dbReference>
<dbReference type="GO" id="GO:0005886">
    <property type="term" value="C:plasma membrane"/>
    <property type="evidence" value="ECO:0007669"/>
    <property type="project" value="UniProtKB-SubCell"/>
</dbReference>
<feature type="transmembrane region" description="Helical" evidence="6">
    <location>
        <begin position="312"/>
        <end position="334"/>
    </location>
</feature>
<feature type="transmembrane region" description="Helical" evidence="6">
    <location>
        <begin position="731"/>
        <end position="752"/>
    </location>
</feature>
<comment type="subcellular location">
    <subcellularLocation>
        <location evidence="1">Cell membrane</location>
        <topology evidence="1">Multi-pass membrane protein</topology>
    </subcellularLocation>
</comment>
<dbReference type="PANTHER" id="PTHR33406:SF12">
    <property type="entry name" value="BLR2997 PROTEIN"/>
    <property type="match status" value="1"/>
</dbReference>
<accession>A0A9E8KRQ4</accession>
<dbReference type="KEGG" id="asem:NNL22_07310"/>
<keyword evidence="4 6" id="KW-1133">Transmembrane helix</keyword>
<dbReference type="InterPro" id="IPR001036">
    <property type="entry name" value="Acrflvin-R"/>
</dbReference>
<feature type="transmembrane region" description="Helical" evidence="6">
    <location>
        <begin position="803"/>
        <end position="824"/>
    </location>
</feature>
<feature type="transmembrane region" description="Helical" evidence="6">
    <location>
        <begin position="286"/>
        <end position="306"/>
    </location>
</feature>
<gene>
    <name evidence="8" type="ORF">NNL22_07310</name>
</gene>
<feature type="transmembrane region" description="Helical" evidence="6">
    <location>
        <begin position="363"/>
        <end position="382"/>
    </location>
</feature>
<dbReference type="EMBL" id="CP101527">
    <property type="protein sequence ID" value="UZW76387.1"/>
    <property type="molecule type" value="Genomic_DNA"/>
</dbReference>
<evidence type="ECO:0000256" key="3">
    <source>
        <dbReference type="ARBA" id="ARBA00022692"/>
    </source>
</evidence>
<dbReference type="PRINTS" id="PR00702">
    <property type="entry name" value="ACRIFLAVINRP"/>
</dbReference>
<dbReference type="Pfam" id="PF03176">
    <property type="entry name" value="MMPL"/>
    <property type="match status" value="2"/>
</dbReference>
<dbReference type="PANTHER" id="PTHR33406">
    <property type="entry name" value="MEMBRANE PROTEIN MJ1562-RELATED"/>
    <property type="match status" value="1"/>
</dbReference>
<feature type="transmembrane region" description="Helical" evidence="6">
    <location>
        <begin position="779"/>
        <end position="797"/>
    </location>
</feature>
<dbReference type="SUPFAM" id="SSF82866">
    <property type="entry name" value="Multidrug efflux transporter AcrB transmembrane domain"/>
    <property type="match status" value="2"/>
</dbReference>
<evidence type="ECO:0000256" key="5">
    <source>
        <dbReference type="ARBA" id="ARBA00023136"/>
    </source>
</evidence>
<proteinExistence type="predicted"/>
<sequence>MNNWMNSALSKLYQHPKSVWFALTCCVLLLSTQFSKLHLDASADSLVLEGDRALEVYREINKRYGSEDFLVITFSPIEPLFSNSSLTTLQALKEELSTLDPVSSVITILDVPLLYSPPVKLSELAQGVRYLSDSSTDRALAKAEFLNSPLYSQLLTSDSFDTTAIQVNLTRDEYYFQLLNERDQLRLLAKNSVLSADETVALSKAEQAYSDYLVETNNRQEKLVESVRRILDTYRDRGDLYLGGVPMIASDMIDFIKKDLLVFGLGILIFIVLLLAIIFRSFTWVLLPLTTCLVAVLVMLGVISSLEWKLTVISSNFVALLMIITLSITIHLAVRYRELSVDYAQSNPFELVMSTVRFMIRPCLYTTITTIVAFASLVVSGIRPVIDFGWMMTIGVAGAFIVTFLIIPTGVMFLPLSSSQATTIKRKSPAFTLFFAKFADQRGNWVWAVSSLLLIMSVVGILQLKVENRFIDYFDEKTEIYQGMEVIDQKLGGTIPLDIIIRTKVDESSAKDAQETESFEEISFDAFDDEFSDPFGNAAAGTNLGYWFTRHGLNQVAQLHNHLDSLDETGKVISLASLYQVMKDVTGADIDDFQLALIGQNLTSDIKNTLVTPYLSEDGNETRLSVRVKETSQLLNRNELLQQLEGYLQNEMGFSAEEYELTGMLVLYNNMLQSLFSSQIMTLGAVFLAITLMFTVLFRSLYIALIAITPNLLAAGMVLGGMGILGIPLDMMTITVAAITVGIGVDDTIHYIHRFKDEFAKDHDYAATMYRCHSSIGRAMFYTSVIIIIGFSILALSNFTPTIYFGLLTGFAMFSALLGALILLPRLLLTLKPLGKGVD</sequence>
<feature type="transmembrane region" description="Helical" evidence="6">
    <location>
        <begin position="260"/>
        <end position="279"/>
    </location>
</feature>
<dbReference type="GO" id="GO:0022857">
    <property type="term" value="F:transmembrane transporter activity"/>
    <property type="evidence" value="ECO:0007669"/>
    <property type="project" value="InterPro"/>
</dbReference>
<evidence type="ECO:0000256" key="1">
    <source>
        <dbReference type="ARBA" id="ARBA00004651"/>
    </source>
</evidence>
<evidence type="ECO:0000313" key="8">
    <source>
        <dbReference type="EMBL" id="UZW76387.1"/>
    </source>
</evidence>
<name>A0A9E8KRQ4_9ALTE</name>
<evidence type="ECO:0000256" key="4">
    <source>
        <dbReference type="ARBA" id="ARBA00022989"/>
    </source>
</evidence>
<reference evidence="8" key="1">
    <citation type="submission" date="2022-07" db="EMBL/GenBank/DDBJ databases">
        <title>Alkalimarinus sp. nov., isolated from gut of a Alitta virens.</title>
        <authorList>
            <person name="Yang A.I."/>
            <person name="Shin N.-R."/>
        </authorList>
    </citation>
    <scope>NUCLEOTIDE SEQUENCE</scope>
    <source>
        <strain evidence="8">FA028</strain>
    </source>
</reference>
<keyword evidence="9" id="KW-1185">Reference proteome</keyword>
<dbReference type="AlphaFoldDB" id="A0A9E8KRQ4"/>
<keyword evidence="2" id="KW-1003">Cell membrane</keyword>
<evidence type="ECO:0000313" key="9">
    <source>
        <dbReference type="Proteomes" id="UP001164472"/>
    </source>
</evidence>
<dbReference type="RefSeq" id="WP_251811870.1">
    <property type="nucleotide sequence ID" value="NZ_CP101527.1"/>
</dbReference>
<dbReference type="Proteomes" id="UP001164472">
    <property type="component" value="Chromosome"/>
</dbReference>
<keyword evidence="3 6" id="KW-0812">Transmembrane</keyword>
<dbReference type="InterPro" id="IPR050545">
    <property type="entry name" value="Mycobact_MmpL"/>
</dbReference>
<feature type="transmembrane region" description="Helical" evidence="6">
    <location>
        <begin position="388"/>
        <end position="416"/>
    </location>
</feature>
<organism evidence="8 9">
    <name type="scientific">Alkalimarinus sediminis</name>
    <dbReference type="NCBI Taxonomy" id="1632866"/>
    <lineage>
        <taxon>Bacteria</taxon>
        <taxon>Pseudomonadati</taxon>
        <taxon>Pseudomonadota</taxon>
        <taxon>Gammaproteobacteria</taxon>
        <taxon>Alteromonadales</taxon>
        <taxon>Alteromonadaceae</taxon>
        <taxon>Alkalimarinus</taxon>
    </lineage>
</organism>
<dbReference type="InterPro" id="IPR004869">
    <property type="entry name" value="MMPL_dom"/>
</dbReference>
<protein>
    <submittedName>
        <fullName evidence="8">MMPL family transporter</fullName>
    </submittedName>
</protein>
<keyword evidence="5 6" id="KW-0472">Membrane</keyword>
<feature type="domain" description="SSD" evidence="7">
    <location>
        <begin position="703"/>
        <end position="830"/>
    </location>
</feature>
<dbReference type="PROSITE" id="PS50156">
    <property type="entry name" value="SSD"/>
    <property type="match status" value="1"/>
</dbReference>
<evidence type="ECO:0000256" key="2">
    <source>
        <dbReference type="ARBA" id="ARBA00022475"/>
    </source>
</evidence>
<evidence type="ECO:0000256" key="6">
    <source>
        <dbReference type="SAM" id="Phobius"/>
    </source>
</evidence>
<feature type="transmembrane region" description="Helical" evidence="6">
    <location>
        <begin position="445"/>
        <end position="464"/>
    </location>
</feature>